<protein>
    <recommendedName>
        <fullName evidence="3 14">NADH dehydrogenase [ubiquinone] 1 alpha subcomplex subunit 13</fullName>
    </recommendedName>
</protein>
<keyword evidence="6 14" id="KW-0812">Transmembrane</keyword>
<evidence type="ECO:0000256" key="10">
    <source>
        <dbReference type="ARBA" id="ARBA00023128"/>
    </source>
</evidence>
<keyword evidence="16" id="KW-1185">Reference proteome</keyword>
<comment type="function">
    <text evidence="14">Complex I functions in the transfer of electrons from NADH to the respiratory chain. Accessory subunit of the mitochondrial membrane respiratory chain NADH dehydrogenase (Complex I), that is believed not to be involved in catalysis.</text>
</comment>
<evidence type="ECO:0000256" key="13">
    <source>
        <dbReference type="ARBA" id="ARBA00046797"/>
    </source>
</evidence>
<keyword evidence="10 14" id="KW-0496">Mitochondrion</keyword>
<dbReference type="PANTHER" id="PTHR12966:SF0">
    <property type="entry name" value="NADH DEHYDROGENASE [UBIQUINONE] 1 ALPHA SUBCOMPLEX SUBUNIT 13"/>
    <property type="match status" value="1"/>
</dbReference>
<comment type="function">
    <text evidence="12">Accessory subunit of the mitochondrial membrane respiratory chain NADH dehydrogenase (Complex I), that is believed not to be involved in catalysis. Complex I functions in the transfer of electrons from NADH to the respiratory chain. The immediate electron acceptor for the enzyme is believed to be ubiquinone. Involved in the interferon/all-trans-retinoic acid (IFN/RA) induced cell death. This apoptotic activity is inhibited by interaction with viral IRF1. Prevents the transactivation of STAT3 target genes. May play a role in CARD15-mediated innate mucosal responses and serve to regulate intestinal epithelial cell responses to microbes.</text>
</comment>
<comment type="subcellular location">
    <subcellularLocation>
        <location evidence="1 14">Mitochondrion inner membrane</location>
        <topology evidence="1 14">Single-pass membrane protein</topology>
        <orientation evidence="1 14">Matrix side</orientation>
    </subcellularLocation>
</comment>
<evidence type="ECO:0000256" key="12">
    <source>
        <dbReference type="ARBA" id="ARBA00045908"/>
    </source>
</evidence>
<dbReference type="GO" id="GO:0005743">
    <property type="term" value="C:mitochondrial inner membrane"/>
    <property type="evidence" value="ECO:0007669"/>
    <property type="project" value="UniProtKB-SubCell"/>
</dbReference>
<dbReference type="Proteomes" id="UP001177023">
    <property type="component" value="Unassembled WGS sequence"/>
</dbReference>
<keyword evidence="5 14" id="KW-0679">Respiratory chain</keyword>
<proteinExistence type="inferred from homology"/>
<evidence type="ECO:0000256" key="7">
    <source>
        <dbReference type="ARBA" id="ARBA00022792"/>
    </source>
</evidence>
<comment type="similarity">
    <text evidence="2 14">Belongs to the complex I NDUFA13 subunit family.</text>
</comment>
<keyword evidence="8 14" id="KW-0249">Electron transport</keyword>
<dbReference type="GO" id="GO:0045271">
    <property type="term" value="C:respiratory chain complex I"/>
    <property type="evidence" value="ECO:0007669"/>
    <property type="project" value="UniProtKB-UniRule"/>
</dbReference>
<evidence type="ECO:0000256" key="2">
    <source>
        <dbReference type="ARBA" id="ARBA00007312"/>
    </source>
</evidence>
<evidence type="ECO:0000256" key="4">
    <source>
        <dbReference type="ARBA" id="ARBA00022448"/>
    </source>
</evidence>
<evidence type="ECO:0000313" key="16">
    <source>
        <dbReference type="Proteomes" id="UP001177023"/>
    </source>
</evidence>
<organism evidence="15 16">
    <name type="scientific">Mesorhabditis spiculigera</name>
    <dbReference type="NCBI Taxonomy" id="96644"/>
    <lineage>
        <taxon>Eukaryota</taxon>
        <taxon>Metazoa</taxon>
        <taxon>Ecdysozoa</taxon>
        <taxon>Nematoda</taxon>
        <taxon>Chromadorea</taxon>
        <taxon>Rhabditida</taxon>
        <taxon>Rhabditina</taxon>
        <taxon>Rhabditomorpha</taxon>
        <taxon>Rhabditoidea</taxon>
        <taxon>Rhabditidae</taxon>
        <taxon>Mesorhabditinae</taxon>
        <taxon>Mesorhabditis</taxon>
    </lineage>
</organism>
<accession>A0AA36D1Q8</accession>
<reference evidence="15" key="1">
    <citation type="submission" date="2023-06" db="EMBL/GenBank/DDBJ databases">
        <authorList>
            <person name="Delattre M."/>
        </authorList>
    </citation>
    <scope>NUCLEOTIDE SEQUENCE</scope>
    <source>
        <strain evidence="15">AF72</strain>
    </source>
</reference>
<evidence type="ECO:0000256" key="11">
    <source>
        <dbReference type="ARBA" id="ARBA00023136"/>
    </source>
</evidence>
<evidence type="ECO:0000256" key="5">
    <source>
        <dbReference type="ARBA" id="ARBA00022660"/>
    </source>
</evidence>
<feature type="transmembrane region" description="Helical" evidence="14">
    <location>
        <begin position="33"/>
        <end position="52"/>
    </location>
</feature>
<dbReference type="AlphaFoldDB" id="A0AA36D1Q8"/>
<evidence type="ECO:0000256" key="9">
    <source>
        <dbReference type="ARBA" id="ARBA00022989"/>
    </source>
</evidence>
<keyword evidence="9 14" id="KW-1133">Transmembrane helix</keyword>
<comment type="subunit">
    <text evidence="13">Complex I is composed of 45 different subunits. Interacts with CARD15, but not with CARD4. Interacts with STAT3, but not with STAT1, STAT2 and STAT5A. Interacts with OLFM4.</text>
</comment>
<evidence type="ECO:0000256" key="1">
    <source>
        <dbReference type="ARBA" id="ARBA00004298"/>
    </source>
</evidence>
<name>A0AA36D1Q8_9BILA</name>
<evidence type="ECO:0000256" key="6">
    <source>
        <dbReference type="ARBA" id="ARBA00022692"/>
    </source>
</evidence>
<dbReference type="EMBL" id="CATQJA010002653">
    <property type="protein sequence ID" value="CAJ0578349.1"/>
    <property type="molecule type" value="Genomic_DNA"/>
</dbReference>
<feature type="non-terminal residue" evidence="15">
    <location>
        <position position="170"/>
    </location>
</feature>
<dbReference type="PANTHER" id="PTHR12966">
    <property type="entry name" value="NADH DEHYDROGENASE UBIQUINONE 1 ALPHA SUBCOMPLEX SUBUNIT 13"/>
    <property type="match status" value="1"/>
</dbReference>
<keyword evidence="7 14" id="KW-0999">Mitochondrion inner membrane</keyword>
<keyword evidence="4 14" id="KW-0813">Transport</keyword>
<dbReference type="Pfam" id="PF06212">
    <property type="entry name" value="GRIM-19"/>
    <property type="match status" value="1"/>
</dbReference>
<keyword evidence="11 14" id="KW-0472">Membrane</keyword>
<gene>
    <name evidence="15" type="ORF">MSPICULIGERA_LOCUS16607</name>
</gene>
<dbReference type="InterPro" id="IPR009346">
    <property type="entry name" value="GRIM-19"/>
</dbReference>
<sequence>MAETGFRQEMPPQGGYRKFNFARTFPRMVWRPYLALGIGTAITIVGSTYAVWRKKWYITEKFEDVELNTALQPFLTAERDRYWLKILKKNRELEAEIMKDVGTWYGEPVYFTLGEKWWDPTHVEVLAHSDPRAAEWEVLWRHHAEYAAPHFWDKLIPNFIAKRFWDIKKE</sequence>
<evidence type="ECO:0000256" key="3">
    <source>
        <dbReference type="ARBA" id="ARBA00018192"/>
    </source>
</evidence>
<evidence type="ECO:0000256" key="14">
    <source>
        <dbReference type="RuleBase" id="RU368034"/>
    </source>
</evidence>
<comment type="caution">
    <text evidence="15">The sequence shown here is derived from an EMBL/GenBank/DDBJ whole genome shotgun (WGS) entry which is preliminary data.</text>
</comment>
<evidence type="ECO:0000256" key="8">
    <source>
        <dbReference type="ARBA" id="ARBA00022982"/>
    </source>
</evidence>
<evidence type="ECO:0000313" key="15">
    <source>
        <dbReference type="EMBL" id="CAJ0578349.1"/>
    </source>
</evidence>